<feature type="domain" description="DUF4136" evidence="2">
    <location>
        <begin position="34"/>
        <end position="179"/>
    </location>
</feature>
<evidence type="ECO:0000313" key="4">
    <source>
        <dbReference type="Proteomes" id="UP000557307"/>
    </source>
</evidence>
<sequence length="182" mass="20678">MKSTLLSLLALLSFLAVTSCSPRIKVLQAEKSEDFRLSDYPTFGFYEIEASGDTTPGRFLRNVGAIKLAIIRELEGRGLTQSNDPALRVNIGIVVNEEIQTRQTDFRTDGIPRYMGQRRYSWRSQEVEVGRYREGTLSLELVDARQNHMVWHGAAEGSIPSNERRREAVIDQAVHELLKEVR</sequence>
<organism evidence="3 4">
    <name type="scientific">Rhabdobacter roseus</name>
    <dbReference type="NCBI Taxonomy" id="1655419"/>
    <lineage>
        <taxon>Bacteria</taxon>
        <taxon>Pseudomonadati</taxon>
        <taxon>Bacteroidota</taxon>
        <taxon>Cytophagia</taxon>
        <taxon>Cytophagales</taxon>
        <taxon>Cytophagaceae</taxon>
        <taxon>Rhabdobacter</taxon>
    </lineage>
</organism>
<dbReference type="AlphaFoldDB" id="A0A840TQS8"/>
<feature type="signal peptide" evidence="1">
    <location>
        <begin position="1"/>
        <end position="18"/>
    </location>
</feature>
<feature type="chain" id="PRO_5033011971" description="DUF4136 domain-containing protein" evidence="1">
    <location>
        <begin position="19"/>
        <end position="182"/>
    </location>
</feature>
<keyword evidence="1" id="KW-0732">Signal</keyword>
<dbReference type="RefSeq" id="WP_184173662.1">
    <property type="nucleotide sequence ID" value="NZ_JACHGF010000002.1"/>
</dbReference>
<proteinExistence type="predicted"/>
<keyword evidence="4" id="KW-1185">Reference proteome</keyword>
<dbReference type="Pfam" id="PF13590">
    <property type="entry name" value="DUF4136"/>
    <property type="match status" value="1"/>
</dbReference>
<name>A0A840TQS8_9BACT</name>
<protein>
    <recommendedName>
        <fullName evidence="2">DUF4136 domain-containing protein</fullName>
    </recommendedName>
</protein>
<dbReference type="PROSITE" id="PS51257">
    <property type="entry name" value="PROKAR_LIPOPROTEIN"/>
    <property type="match status" value="1"/>
</dbReference>
<evidence type="ECO:0000256" key="1">
    <source>
        <dbReference type="SAM" id="SignalP"/>
    </source>
</evidence>
<gene>
    <name evidence="3" type="ORF">HNQ92_002018</name>
</gene>
<dbReference type="Proteomes" id="UP000557307">
    <property type="component" value="Unassembled WGS sequence"/>
</dbReference>
<reference evidence="3 4" key="1">
    <citation type="submission" date="2020-08" db="EMBL/GenBank/DDBJ databases">
        <title>Genomic Encyclopedia of Type Strains, Phase IV (KMG-IV): sequencing the most valuable type-strain genomes for metagenomic binning, comparative biology and taxonomic classification.</title>
        <authorList>
            <person name="Goeker M."/>
        </authorList>
    </citation>
    <scope>NUCLEOTIDE SEQUENCE [LARGE SCALE GENOMIC DNA]</scope>
    <source>
        <strain evidence="3 4">DSM 105074</strain>
    </source>
</reference>
<evidence type="ECO:0000259" key="2">
    <source>
        <dbReference type="Pfam" id="PF13590"/>
    </source>
</evidence>
<comment type="caution">
    <text evidence="3">The sequence shown here is derived from an EMBL/GenBank/DDBJ whole genome shotgun (WGS) entry which is preliminary data.</text>
</comment>
<dbReference type="Gene3D" id="3.30.160.670">
    <property type="match status" value="1"/>
</dbReference>
<dbReference type="InterPro" id="IPR025411">
    <property type="entry name" value="DUF4136"/>
</dbReference>
<accession>A0A840TQS8</accession>
<dbReference type="EMBL" id="JACHGF010000002">
    <property type="protein sequence ID" value="MBB5283892.1"/>
    <property type="molecule type" value="Genomic_DNA"/>
</dbReference>
<evidence type="ECO:0000313" key="3">
    <source>
        <dbReference type="EMBL" id="MBB5283892.1"/>
    </source>
</evidence>